<dbReference type="GO" id="GO:0005886">
    <property type="term" value="C:plasma membrane"/>
    <property type="evidence" value="ECO:0007669"/>
    <property type="project" value="UniProtKB-SubCell"/>
</dbReference>
<evidence type="ECO:0000256" key="9">
    <source>
        <dbReference type="SAM" id="Phobius"/>
    </source>
</evidence>
<dbReference type="GO" id="GO:0009306">
    <property type="term" value="P:protein secretion"/>
    <property type="evidence" value="ECO:0007669"/>
    <property type="project" value="InterPro"/>
</dbReference>
<dbReference type="InterPro" id="IPR001992">
    <property type="entry name" value="T2SS_GspF/T4SS_PilC_CS"/>
</dbReference>
<evidence type="ECO:0000256" key="6">
    <source>
        <dbReference type="ARBA" id="ARBA00022989"/>
    </source>
</evidence>
<evidence type="ECO:0000313" key="11">
    <source>
        <dbReference type="EMBL" id="SPF33046.1"/>
    </source>
</evidence>
<keyword evidence="6 9" id="KW-1133">Transmembrane helix</keyword>
<accession>A0A2U3K027</accession>
<dbReference type="AlphaFoldDB" id="A0A2U3K027"/>
<evidence type="ECO:0000256" key="2">
    <source>
        <dbReference type="ARBA" id="ARBA00005745"/>
    </source>
</evidence>
<dbReference type="EMBL" id="OMOF01000024">
    <property type="protein sequence ID" value="SPF33046.1"/>
    <property type="molecule type" value="Genomic_DNA"/>
</dbReference>
<dbReference type="PANTHER" id="PTHR30012:SF0">
    <property type="entry name" value="TYPE II SECRETION SYSTEM PROTEIN F-RELATED"/>
    <property type="match status" value="1"/>
</dbReference>
<evidence type="ECO:0000313" key="12">
    <source>
        <dbReference type="Proteomes" id="UP000238916"/>
    </source>
</evidence>
<dbReference type="PROSITE" id="PS00874">
    <property type="entry name" value="T2SP_F"/>
    <property type="match status" value="1"/>
</dbReference>
<evidence type="ECO:0000256" key="3">
    <source>
        <dbReference type="ARBA" id="ARBA00022448"/>
    </source>
</evidence>
<evidence type="ECO:0000256" key="1">
    <source>
        <dbReference type="ARBA" id="ARBA00004651"/>
    </source>
</evidence>
<dbReference type="Gene3D" id="1.20.81.30">
    <property type="entry name" value="Type II secretion system (T2SS), domain F"/>
    <property type="match status" value="2"/>
</dbReference>
<evidence type="ECO:0000259" key="10">
    <source>
        <dbReference type="Pfam" id="PF00482"/>
    </source>
</evidence>
<feature type="domain" description="Type II secretion system protein GspF" evidence="10">
    <location>
        <begin position="66"/>
        <end position="190"/>
    </location>
</feature>
<keyword evidence="3 8" id="KW-0813">Transport</keyword>
<dbReference type="InterPro" id="IPR003004">
    <property type="entry name" value="GspF/PilC"/>
</dbReference>
<name>A0A2U3K027_9FIRM</name>
<reference evidence="12" key="1">
    <citation type="submission" date="2018-02" db="EMBL/GenBank/DDBJ databases">
        <authorList>
            <person name="Hausmann B."/>
        </authorList>
    </citation>
    <scope>NUCLEOTIDE SEQUENCE [LARGE SCALE GENOMIC DNA]</scope>
    <source>
        <strain evidence="12">Peat soil MAG SbF1</strain>
    </source>
</reference>
<keyword evidence="7 9" id="KW-0472">Membrane</keyword>
<dbReference type="PANTHER" id="PTHR30012">
    <property type="entry name" value="GENERAL SECRETION PATHWAY PROTEIN"/>
    <property type="match status" value="1"/>
</dbReference>
<dbReference type="Pfam" id="PF00482">
    <property type="entry name" value="T2SSF"/>
    <property type="match status" value="2"/>
</dbReference>
<feature type="transmembrane region" description="Helical" evidence="9">
    <location>
        <begin position="372"/>
        <end position="393"/>
    </location>
</feature>
<evidence type="ECO:0000256" key="7">
    <source>
        <dbReference type="ARBA" id="ARBA00023136"/>
    </source>
</evidence>
<dbReference type="OrthoDB" id="9805682at2"/>
<comment type="similarity">
    <text evidence="2 8">Belongs to the GSP F family.</text>
</comment>
<sequence>MSKQRFIWKAVDSNGIIRHGVWEGGDISEVQARLRKVGYFPMGIRLSWNWQCVPFQRRAKMQWSHFILRLATLLEAGIPLLQGLEMMTAYEEKSTFQLEQWKSIKERVKEGSDLSEAMSLLNPAPNTFVLSMIKAGEFTGTLGKVLGEVADETEQEYAYQKKIKAALAYPILLFLGVVVVLYVLSVWVLPMYERLFLGMGARLPFLTRVIFACGHRLPELLWGGLGLISFSMLALKFTSPDRQKIRLDRLLGLVPLLGKVYRLRDLVQFSRISERLLSAGIPLLEALRLTAGTLRSPEMLELTNQLILGVRQGNRMAPLLRASRFFPKEGAEMIAVAEEVGQLDRMLHYVTQMFRRELEDQLDCLARMIEPALILMLAVLIGLIAAGVMLPIFDLSSHLE</sequence>
<comment type="subcellular location">
    <subcellularLocation>
        <location evidence="1 8">Cell membrane</location>
        <topology evidence="1 8">Multi-pass membrane protein</topology>
    </subcellularLocation>
</comment>
<keyword evidence="4" id="KW-1003">Cell membrane</keyword>
<keyword evidence="5 8" id="KW-0812">Transmembrane</keyword>
<gene>
    <name evidence="11" type="ORF">SBF1_120009</name>
</gene>
<evidence type="ECO:0000256" key="4">
    <source>
        <dbReference type="ARBA" id="ARBA00022475"/>
    </source>
</evidence>
<feature type="transmembrane region" description="Helical" evidence="9">
    <location>
        <begin position="167"/>
        <end position="189"/>
    </location>
</feature>
<evidence type="ECO:0000256" key="5">
    <source>
        <dbReference type="ARBA" id="ARBA00022692"/>
    </source>
</evidence>
<dbReference type="PRINTS" id="PR00812">
    <property type="entry name" value="BCTERIALGSPF"/>
</dbReference>
<organism evidence="11 12">
    <name type="scientific">Candidatus Desulfosporosinus infrequens</name>
    <dbReference type="NCBI Taxonomy" id="2043169"/>
    <lineage>
        <taxon>Bacteria</taxon>
        <taxon>Bacillati</taxon>
        <taxon>Bacillota</taxon>
        <taxon>Clostridia</taxon>
        <taxon>Eubacteriales</taxon>
        <taxon>Desulfitobacteriaceae</taxon>
        <taxon>Desulfosporosinus</taxon>
    </lineage>
</organism>
<dbReference type="InterPro" id="IPR018076">
    <property type="entry name" value="T2SS_GspF_dom"/>
</dbReference>
<dbReference type="InterPro" id="IPR042094">
    <property type="entry name" value="T2SS_GspF_sf"/>
</dbReference>
<feature type="transmembrane region" description="Helical" evidence="9">
    <location>
        <begin position="220"/>
        <end position="239"/>
    </location>
</feature>
<evidence type="ECO:0000256" key="8">
    <source>
        <dbReference type="RuleBase" id="RU003923"/>
    </source>
</evidence>
<proteinExistence type="inferred from homology"/>
<dbReference type="Proteomes" id="UP000238916">
    <property type="component" value="Unassembled WGS sequence"/>
</dbReference>
<feature type="domain" description="Type II secretion system protein GspF" evidence="10">
    <location>
        <begin position="275"/>
        <end position="391"/>
    </location>
</feature>
<protein>
    <submittedName>
        <fullName evidence="11">Bacterial type II secretion system F domain protein</fullName>
    </submittedName>
</protein>